<sequence length="75" mass="8754">GICLKLDDAGIWFCFCPWRKARVCWRKVPSRAWFGLSASGVYARRDPSGAVRDREIYIPVHSFLQPPHERESEYL</sequence>
<accession>A0A392UIY2</accession>
<organism evidence="1 2">
    <name type="scientific">Trifolium medium</name>
    <dbReference type="NCBI Taxonomy" id="97028"/>
    <lineage>
        <taxon>Eukaryota</taxon>
        <taxon>Viridiplantae</taxon>
        <taxon>Streptophyta</taxon>
        <taxon>Embryophyta</taxon>
        <taxon>Tracheophyta</taxon>
        <taxon>Spermatophyta</taxon>
        <taxon>Magnoliopsida</taxon>
        <taxon>eudicotyledons</taxon>
        <taxon>Gunneridae</taxon>
        <taxon>Pentapetalae</taxon>
        <taxon>rosids</taxon>
        <taxon>fabids</taxon>
        <taxon>Fabales</taxon>
        <taxon>Fabaceae</taxon>
        <taxon>Papilionoideae</taxon>
        <taxon>50 kb inversion clade</taxon>
        <taxon>NPAAA clade</taxon>
        <taxon>Hologalegina</taxon>
        <taxon>IRL clade</taxon>
        <taxon>Trifolieae</taxon>
        <taxon>Trifolium</taxon>
    </lineage>
</organism>
<reference evidence="1 2" key="1">
    <citation type="journal article" date="2018" name="Front. Plant Sci.">
        <title>Red Clover (Trifolium pratense) and Zigzag Clover (T. medium) - A Picture of Genomic Similarities and Differences.</title>
        <authorList>
            <person name="Dluhosova J."/>
            <person name="Istvanek J."/>
            <person name="Nedelnik J."/>
            <person name="Repkova J."/>
        </authorList>
    </citation>
    <scope>NUCLEOTIDE SEQUENCE [LARGE SCALE GENOMIC DNA]</scope>
    <source>
        <strain evidence="2">cv. 10/8</strain>
        <tissue evidence="1">Leaf</tissue>
    </source>
</reference>
<evidence type="ECO:0000313" key="2">
    <source>
        <dbReference type="Proteomes" id="UP000265520"/>
    </source>
</evidence>
<evidence type="ECO:0000313" key="1">
    <source>
        <dbReference type="EMBL" id="MCI72584.1"/>
    </source>
</evidence>
<comment type="caution">
    <text evidence="1">The sequence shown here is derived from an EMBL/GenBank/DDBJ whole genome shotgun (WGS) entry which is preliminary data.</text>
</comment>
<dbReference type="Proteomes" id="UP000265520">
    <property type="component" value="Unassembled WGS sequence"/>
</dbReference>
<feature type="non-terminal residue" evidence="1">
    <location>
        <position position="1"/>
    </location>
</feature>
<keyword evidence="2" id="KW-1185">Reference proteome</keyword>
<proteinExistence type="predicted"/>
<dbReference type="AlphaFoldDB" id="A0A392UIY2"/>
<name>A0A392UIY2_9FABA</name>
<protein>
    <submittedName>
        <fullName evidence="1">Uncharacterized protein</fullName>
    </submittedName>
</protein>
<dbReference type="EMBL" id="LXQA010821043">
    <property type="protein sequence ID" value="MCI72584.1"/>
    <property type="molecule type" value="Genomic_DNA"/>
</dbReference>